<dbReference type="InterPro" id="IPR006527">
    <property type="entry name" value="F-box-assoc_dom_typ1"/>
</dbReference>
<dbReference type="InterPro" id="IPR001810">
    <property type="entry name" value="F-box_dom"/>
</dbReference>
<dbReference type="PANTHER" id="PTHR31672">
    <property type="entry name" value="BNACNNG10540D PROTEIN"/>
    <property type="match status" value="1"/>
</dbReference>
<evidence type="ECO:0000256" key="2">
    <source>
        <dbReference type="ARBA" id="ARBA00022737"/>
    </source>
</evidence>
<dbReference type="InterPro" id="IPR050796">
    <property type="entry name" value="SCF_F-box_component"/>
</dbReference>
<organism evidence="4 5">
    <name type="scientific">Arachis hypogaea</name>
    <name type="common">Peanut</name>
    <dbReference type="NCBI Taxonomy" id="3818"/>
    <lineage>
        <taxon>Eukaryota</taxon>
        <taxon>Viridiplantae</taxon>
        <taxon>Streptophyta</taxon>
        <taxon>Embryophyta</taxon>
        <taxon>Tracheophyta</taxon>
        <taxon>Spermatophyta</taxon>
        <taxon>Magnoliopsida</taxon>
        <taxon>eudicotyledons</taxon>
        <taxon>Gunneridae</taxon>
        <taxon>Pentapetalae</taxon>
        <taxon>rosids</taxon>
        <taxon>fabids</taxon>
        <taxon>Fabales</taxon>
        <taxon>Fabaceae</taxon>
        <taxon>Papilionoideae</taxon>
        <taxon>50 kb inversion clade</taxon>
        <taxon>dalbergioids sensu lato</taxon>
        <taxon>Dalbergieae</taxon>
        <taxon>Pterocarpus clade</taxon>
        <taxon>Arachis</taxon>
    </lineage>
</organism>
<accession>A0A444XWE3</accession>
<feature type="domain" description="F-box" evidence="3">
    <location>
        <begin position="14"/>
        <end position="60"/>
    </location>
</feature>
<proteinExistence type="predicted"/>
<reference evidence="4 5" key="1">
    <citation type="submission" date="2019-01" db="EMBL/GenBank/DDBJ databases">
        <title>Sequencing of cultivated peanut Arachis hypogaea provides insights into genome evolution and oil improvement.</title>
        <authorList>
            <person name="Chen X."/>
        </authorList>
    </citation>
    <scope>NUCLEOTIDE SEQUENCE [LARGE SCALE GENOMIC DNA]</scope>
    <source>
        <strain evidence="5">cv. Fuhuasheng</strain>
        <tissue evidence="4">Leaves</tissue>
    </source>
</reference>
<dbReference type="SUPFAM" id="SSF81383">
    <property type="entry name" value="F-box domain"/>
    <property type="match status" value="1"/>
</dbReference>
<dbReference type="Gramene" id="arahy.Tifrunner.gnm2.ann2.Ah18g473600.1">
    <property type="protein sequence ID" value="arahy.Tifrunner.gnm2.ann2.Ah18g473600.1-CDS-1"/>
    <property type="gene ID" value="arahy.Tifrunner.gnm2.ann2.Ah18g473600"/>
</dbReference>
<dbReference type="Pfam" id="PF00646">
    <property type="entry name" value="F-box"/>
    <property type="match status" value="1"/>
</dbReference>
<keyword evidence="5" id="KW-1185">Reference proteome</keyword>
<dbReference type="InterPro" id="IPR017451">
    <property type="entry name" value="F-box-assoc_interact_dom"/>
</dbReference>
<keyword evidence="2" id="KW-0677">Repeat</keyword>
<dbReference type="PROSITE" id="PS50181">
    <property type="entry name" value="FBOX"/>
    <property type="match status" value="1"/>
</dbReference>
<dbReference type="PANTHER" id="PTHR31672:SF13">
    <property type="entry name" value="F-BOX PROTEIN CPR30-LIKE"/>
    <property type="match status" value="1"/>
</dbReference>
<evidence type="ECO:0000256" key="1">
    <source>
        <dbReference type="ARBA" id="ARBA00022441"/>
    </source>
</evidence>
<dbReference type="Gene3D" id="1.20.1280.50">
    <property type="match status" value="1"/>
</dbReference>
<evidence type="ECO:0000313" key="5">
    <source>
        <dbReference type="Proteomes" id="UP000289738"/>
    </source>
</evidence>
<dbReference type="STRING" id="3818.A0A444XWE3"/>
<evidence type="ECO:0000259" key="3">
    <source>
        <dbReference type="PROSITE" id="PS50181"/>
    </source>
</evidence>
<sequence length="437" mass="50582">MKHLLFFGQRRKYLEYEETLPEDVIREILARLPVRLLLQLRIVCRSWNSLICSPEFVKHHLQCSTLTPPPPLLCWKEAGRRGDIMHCSSQSLILYRQHQPTTFESHPADGIVIEGSCNGLLCLSQGFPFETLTLFNPGTRSVSPSVPFECSHECGDNVFCGFGYDTLHDQYKFVMGCSDSSLITDSKVRSGAIVFTFGANPFWKTVDHPVFPYDFVCTRNGIFVSGTLNWIAYHPTIDCYELEWFVLTFDLETELFGRLCLPMISMHSNFTYMPRLQVHNNRLSVCYRTRHEPIICTLWIMKEHGVEESWIKLFEIPSETISPCFKVAPLYISEDHNILALEEFDSKFLVYNLRENQLVSQVPHWYRWITIFLCHESLVSPSHYSPSGSIPEFATHHRQLMHCSSYLQNHPSHPGILQRIIAVLKLIINVESFWRKG</sequence>
<dbReference type="InterPro" id="IPR036047">
    <property type="entry name" value="F-box-like_dom_sf"/>
</dbReference>
<dbReference type="AlphaFoldDB" id="A0A444XWE3"/>
<comment type="caution">
    <text evidence="4">The sequence shown here is derived from an EMBL/GenBank/DDBJ whole genome shotgun (WGS) entry which is preliminary data.</text>
</comment>
<name>A0A444XWE3_ARAHY</name>
<dbReference type="SMART" id="SM00256">
    <property type="entry name" value="FBOX"/>
    <property type="match status" value="1"/>
</dbReference>
<dbReference type="CDD" id="cd22157">
    <property type="entry name" value="F-box_AtFBW1-like"/>
    <property type="match status" value="1"/>
</dbReference>
<evidence type="ECO:0000313" key="4">
    <source>
        <dbReference type="EMBL" id="RYQ94118.1"/>
    </source>
</evidence>
<dbReference type="FunFam" id="1.20.1280.50:FF:000008">
    <property type="entry name" value="F-box only protein 6"/>
    <property type="match status" value="1"/>
</dbReference>
<dbReference type="Proteomes" id="UP000289738">
    <property type="component" value="Chromosome B08"/>
</dbReference>
<dbReference type="Pfam" id="PF07734">
    <property type="entry name" value="FBA_1"/>
    <property type="match status" value="1"/>
</dbReference>
<dbReference type="EMBL" id="SDMP01000018">
    <property type="protein sequence ID" value="RYQ94118.1"/>
    <property type="molecule type" value="Genomic_DNA"/>
</dbReference>
<keyword evidence="1" id="KW-0880">Kelch repeat</keyword>
<dbReference type="NCBIfam" id="TIGR01640">
    <property type="entry name" value="F_box_assoc_1"/>
    <property type="match status" value="1"/>
</dbReference>
<protein>
    <recommendedName>
        <fullName evidence="3">F-box domain-containing protein</fullName>
    </recommendedName>
</protein>
<gene>
    <name evidence="4" type="ORF">Ahy_B08g088999</name>
</gene>